<dbReference type="Proteomes" id="UP001162992">
    <property type="component" value="Chromosome 1"/>
</dbReference>
<evidence type="ECO:0000313" key="1">
    <source>
        <dbReference type="EMBL" id="KAJ7569199.1"/>
    </source>
</evidence>
<proteinExistence type="predicted"/>
<sequence>MDREVVLTTVSSIRPAASCEEEQAARAVLLNEIDHAHRRVRYFKRVLIYKADDSIHRRFSDVFDKLKSSLSQVLVYFHPFAGRVRVRDDCLLELICNDEGVQIVEASTEVDLNSIEDFQPSSFFSKLAQTPGCDPVWPWKAEYPLLFVQVTAFRSGGFSVGVTFSHQIADGTTIWHFLRSWAEIARGQNISEHPQFMYKSLIKGSQTPSRKEPLPLYPIVKSQEDTVFVLSSDHLQCKLFHVAKEMIHKLKNLTAQSVNARPFTTYEVICAHIWQRVTIARDIADEKPCKLVMAVNLRGKFAGLPQHYCGNGALYTAATATAAQLKQGRLASAAALIHQTIVRYTEEKVEALLELIAEYMGNKEMEVSVDWDSDADMLVRSSPRLRMYETDFGWGRPTAVAFDTYLNHNGSLLLDAGREEGSLDVTLALSPQAMQRLNEDIFFLPQ</sequence>
<name>A0ACC2ERT7_DIPCM</name>
<dbReference type="EMBL" id="CM055092">
    <property type="protein sequence ID" value="KAJ7569199.1"/>
    <property type="molecule type" value="Genomic_DNA"/>
</dbReference>
<accession>A0ACC2ERT7</accession>
<evidence type="ECO:0000313" key="2">
    <source>
        <dbReference type="Proteomes" id="UP001162992"/>
    </source>
</evidence>
<protein>
    <submittedName>
        <fullName evidence="1">Uncharacterized protein</fullName>
    </submittedName>
</protein>
<reference evidence="2" key="1">
    <citation type="journal article" date="2024" name="Proc. Natl. Acad. Sci. U.S.A.">
        <title>Extraordinary preservation of gene collinearity over three hundred million years revealed in homosporous lycophytes.</title>
        <authorList>
            <person name="Li C."/>
            <person name="Wickell D."/>
            <person name="Kuo L.Y."/>
            <person name="Chen X."/>
            <person name="Nie B."/>
            <person name="Liao X."/>
            <person name="Peng D."/>
            <person name="Ji J."/>
            <person name="Jenkins J."/>
            <person name="Williams M."/>
            <person name="Shu S."/>
            <person name="Plott C."/>
            <person name="Barry K."/>
            <person name="Rajasekar S."/>
            <person name="Grimwood J."/>
            <person name="Han X."/>
            <person name="Sun S."/>
            <person name="Hou Z."/>
            <person name="He W."/>
            <person name="Dai G."/>
            <person name="Sun C."/>
            <person name="Schmutz J."/>
            <person name="Leebens-Mack J.H."/>
            <person name="Li F.W."/>
            <person name="Wang L."/>
        </authorList>
    </citation>
    <scope>NUCLEOTIDE SEQUENCE [LARGE SCALE GENOMIC DNA]</scope>
    <source>
        <strain evidence="2">cv. PW_Plant_1</strain>
    </source>
</reference>
<keyword evidence="2" id="KW-1185">Reference proteome</keyword>
<gene>
    <name evidence="1" type="ORF">O6H91_01G066100</name>
</gene>
<comment type="caution">
    <text evidence="1">The sequence shown here is derived from an EMBL/GenBank/DDBJ whole genome shotgun (WGS) entry which is preliminary data.</text>
</comment>
<organism evidence="1 2">
    <name type="scientific">Diphasiastrum complanatum</name>
    <name type="common">Issler's clubmoss</name>
    <name type="synonym">Lycopodium complanatum</name>
    <dbReference type="NCBI Taxonomy" id="34168"/>
    <lineage>
        <taxon>Eukaryota</taxon>
        <taxon>Viridiplantae</taxon>
        <taxon>Streptophyta</taxon>
        <taxon>Embryophyta</taxon>
        <taxon>Tracheophyta</taxon>
        <taxon>Lycopodiopsida</taxon>
        <taxon>Lycopodiales</taxon>
        <taxon>Lycopodiaceae</taxon>
        <taxon>Lycopodioideae</taxon>
        <taxon>Diphasiastrum</taxon>
    </lineage>
</organism>